<comment type="caution">
    <text evidence="2">The sequence shown here is derived from an EMBL/GenBank/DDBJ whole genome shotgun (WGS) entry which is preliminary data.</text>
</comment>
<dbReference type="InterPro" id="IPR027417">
    <property type="entry name" value="P-loop_NTPase"/>
</dbReference>
<reference evidence="2 3" key="1">
    <citation type="journal article" date="2015" name="Genome Biol. Evol.">
        <title>Comparative Genomics of a Bacterivorous Green Alga Reveals Evolutionary Causalities and Consequences of Phago-Mixotrophic Mode of Nutrition.</title>
        <authorList>
            <person name="Burns J.A."/>
            <person name="Paasch A."/>
            <person name="Narechania A."/>
            <person name="Kim E."/>
        </authorList>
    </citation>
    <scope>NUCLEOTIDE SEQUENCE [LARGE SCALE GENOMIC DNA]</scope>
    <source>
        <strain evidence="2 3">PLY_AMNH</strain>
    </source>
</reference>
<dbReference type="PANTHER" id="PTHR11566">
    <property type="entry name" value="DYNAMIN"/>
    <property type="match status" value="1"/>
</dbReference>
<dbReference type="GO" id="GO:0005874">
    <property type="term" value="C:microtubule"/>
    <property type="evidence" value="ECO:0007669"/>
    <property type="project" value="TreeGrafter"/>
</dbReference>
<dbReference type="InterPro" id="IPR022812">
    <property type="entry name" value="Dynamin"/>
</dbReference>
<dbReference type="Proteomes" id="UP001190700">
    <property type="component" value="Unassembled WGS sequence"/>
</dbReference>
<dbReference type="EMBL" id="LGRX02034676">
    <property type="protein sequence ID" value="KAK3237207.1"/>
    <property type="molecule type" value="Genomic_DNA"/>
</dbReference>
<accession>A0AAE0BKB4</accession>
<dbReference type="AlphaFoldDB" id="A0AAE0BKB4"/>
<dbReference type="Gene3D" id="3.40.50.300">
    <property type="entry name" value="P-loop containing nucleotide triphosphate hydrolases"/>
    <property type="match status" value="1"/>
</dbReference>
<evidence type="ECO:0000259" key="1">
    <source>
        <dbReference type="Pfam" id="PF00350"/>
    </source>
</evidence>
<sequence length="155" mass="18015">MSEKTQFGKEEDMPFEGDERLREFIDFLHQHNINEYINLPEIAVMGDTSSGKSSLLSALAQIQLPSNNQLTTRCPLRLRMEKSDVVRARLGIKWHSSSSYKPEYSDQWYVQYDPELPTEVPGITAMLKRLNELKMLLKCEAALRWKHNMMRLSPV</sequence>
<dbReference type="GO" id="GO:0005737">
    <property type="term" value="C:cytoplasm"/>
    <property type="evidence" value="ECO:0007669"/>
    <property type="project" value="TreeGrafter"/>
</dbReference>
<dbReference type="Pfam" id="PF00350">
    <property type="entry name" value="Dynamin_N"/>
    <property type="match status" value="1"/>
</dbReference>
<evidence type="ECO:0000313" key="3">
    <source>
        <dbReference type="Proteomes" id="UP001190700"/>
    </source>
</evidence>
<dbReference type="GO" id="GO:0016020">
    <property type="term" value="C:membrane"/>
    <property type="evidence" value="ECO:0007669"/>
    <property type="project" value="TreeGrafter"/>
</dbReference>
<dbReference type="PANTHER" id="PTHR11566:SF21">
    <property type="entry name" value="DYNAMIN RELATED PROTEIN 1, ISOFORM A"/>
    <property type="match status" value="1"/>
</dbReference>
<dbReference type="InterPro" id="IPR045063">
    <property type="entry name" value="Dynamin_N"/>
</dbReference>
<evidence type="ECO:0000313" key="2">
    <source>
        <dbReference type="EMBL" id="KAK3237207.1"/>
    </source>
</evidence>
<dbReference type="SUPFAM" id="SSF52540">
    <property type="entry name" value="P-loop containing nucleoside triphosphate hydrolases"/>
    <property type="match status" value="1"/>
</dbReference>
<organism evidence="2 3">
    <name type="scientific">Cymbomonas tetramitiformis</name>
    <dbReference type="NCBI Taxonomy" id="36881"/>
    <lineage>
        <taxon>Eukaryota</taxon>
        <taxon>Viridiplantae</taxon>
        <taxon>Chlorophyta</taxon>
        <taxon>Pyramimonadophyceae</taxon>
        <taxon>Pyramimonadales</taxon>
        <taxon>Pyramimonadaceae</taxon>
        <taxon>Cymbomonas</taxon>
    </lineage>
</organism>
<keyword evidence="3" id="KW-1185">Reference proteome</keyword>
<dbReference type="GO" id="GO:0003924">
    <property type="term" value="F:GTPase activity"/>
    <property type="evidence" value="ECO:0007669"/>
    <property type="project" value="TreeGrafter"/>
</dbReference>
<proteinExistence type="predicted"/>
<dbReference type="PRINTS" id="PR00195">
    <property type="entry name" value="DYNAMIN"/>
</dbReference>
<protein>
    <recommendedName>
        <fullName evidence="1">Dynamin N-terminal domain-containing protein</fullName>
    </recommendedName>
</protein>
<feature type="domain" description="Dynamin N-terminal" evidence="1">
    <location>
        <begin position="42"/>
        <end position="97"/>
    </location>
</feature>
<dbReference type="GO" id="GO:0008017">
    <property type="term" value="F:microtubule binding"/>
    <property type="evidence" value="ECO:0007669"/>
    <property type="project" value="TreeGrafter"/>
</dbReference>
<gene>
    <name evidence="2" type="ORF">CYMTET_52697</name>
</gene>
<name>A0AAE0BKB4_9CHLO</name>